<dbReference type="SUPFAM" id="SSF53623">
    <property type="entry name" value="MurD-like peptide ligases, catalytic domain"/>
    <property type="match status" value="1"/>
</dbReference>
<dbReference type="EMBL" id="DVLW01000058">
    <property type="protein sequence ID" value="HIT93975.1"/>
    <property type="molecule type" value="Genomic_DNA"/>
</dbReference>
<keyword evidence="2" id="KW-0547">Nucleotide-binding</keyword>
<dbReference type="Proteomes" id="UP000824160">
    <property type="component" value="Unassembled WGS sequence"/>
</dbReference>
<dbReference type="InterPro" id="IPR004101">
    <property type="entry name" value="Mur_ligase_C"/>
</dbReference>
<keyword evidence="1 6" id="KW-0436">Ligase</keyword>
<evidence type="ECO:0000259" key="4">
    <source>
        <dbReference type="Pfam" id="PF02875"/>
    </source>
</evidence>
<dbReference type="InterPro" id="IPR051046">
    <property type="entry name" value="MurCDEF_CellWall_CoF430Synth"/>
</dbReference>
<dbReference type="PANTHER" id="PTHR43024:SF1">
    <property type="entry name" value="UDP-N-ACETYLMURAMOYL-TRIPEPTIDE--D-ALANYL-D-ALANINE LIGASE"/>
    <property type="match status" value="1"/>
</dbReference>
<dbReference type="InterPro" id="IPR036615">
    <property type="entry name" value="Mur_ligase_C_dom_sf"/>
</dbReference>
<reference evidence="6" key="2">
    <citation type="journal article" date="2021" name="PeerJ">
        <title>Extensive microbial diversity within the chicken gut microbiome revealed by metagenomics and culture.</title>
        <authorList>
            <person name="Gilroy R."/>
            <person name="Ravi A."/>
            <person name="Getino M."/>
            <person name="Pursley I."/>
            <person name="Horton D.L."/>
            <person name="Alikhan N.F."/>
            <person name="Baker D."/>
            <person name="Gharbi K."/>
            <person name="Hall N."/>
            <person name="Watson M."/>
            <person name="Adriaenssens E.M."/>
            <person name="Foster-Nyarko E."/>
            <person name="Jarju S."/>
            <person name="Secka A."/>
            <person name="Antonio M."/>
            <person name="Oren A."/>
            <person name="Chaudhuri R.R."/>
            <person name="La Ragione R."/>
            <person name="Hildebrand F."/>
            <person name="Pallen M.J."/>
        </authorList>
    </citation>
    <scope>NUCLEOTIDE SEQUENCE</scope>
    <source>
        <strain evidence="6">ChiBcec7-5410</strain>
    </source>
</reference>
<dbReference type="SUPFAM" id="SSF53244">
    <property type="entry name" value="MurD-like peptide ligases, peptide-binding domain"/>
    <property type="match status" value="1"/>
</dbReference>
<dbReference type="InterPro" id="IPR013221">
    <property type="entry name" value="Mur_ligase_cen"/>
</dbReference>
<dbReference type="InterPro" id="IPR036565">
    <property type="entry name" value="Mur-like_cat_sf"/>
</dbReference>
<feature type="domain" description="Mur ligase central" evidence="5">
    <location>
        <begin position="104"/>
        <end position="290"/>
    </location>
</feature>
<name>A0A9D1H599_9FIRM</name>
<evidence type="ECO:0000256" key="1">
    <source>
        <dbReference type="ARBA" id="ARBA00022598"/>
    </source>
</evidence>
<keyword evidence="3" id="KW-0067">ATP-binding</keyword>
<organism evidence="6 7">
    <name type="scientific">Candidatus Faecivivens stercoripullorum</name>
    <dbReference type="NCBI Taxonomy" id="2840805"/>
    <lineage>
        <taxon>Bacteria</taxon>
        <taxon>Bacillati</taxon>
        <taxon>Bacillota</taxon>
        <taxon>Clostridia</taxon>
        <taxon>Eubacteriales</taxon>
        <taxon>Oscillospiraceae</taxon>
        <taxon>Oscillospiraceae incertae sedis</taxon>
        <taxon>Candidatus Faecivivens</taxon>
    </lineage>
</organism>
<sequence>MQRMNLDWIIKAADAEWVVKPQQEMQVDWIAAELGEVRPGCLYLELNPGTAEAAASKGAAAIISDHPPAECSVPCAVSSGAPYDTLCRIASWYRRQFHTRIVTIAGADGKTTVREMLYRILSEEQKTSRTRWELTGDLGVPETLLGLDADDRCAVVEMGFTTPGSFERLGKICRPSAAIITGIGSAHLGSFGDKETILKERMSLTRAMASTDPVILCADDPMLYNLAGDVSGDVLYYGIETPCDVNGKIVSQQRDMTVMDVSCYGKTTRIRLQMPGRGNCYNALAAFAAAVLMSVPETTIQRVLERFRALPGRLSLMTTSMGVTIIDDSWTSTPESVREAADYFAQFESKRKIAVLGEMEDLGTAAASAHRAAGRRIAQAGADMILVCGEHAAEVQEGAAPYSRTRVQIFQSPDAIGQYLRTDRRDGDVLLFKGGRKSRLETVIRYVYHDRDLKRAEPDVNS</sequence>
<dbReference type="Gene3D" id="3.40.1190.10">
    <property type="entry name" value="Mur-like, catalytic domain"/>
    <property type="match status" value="1"/>
</dbReference>
<dbReference type="PANTHER" id="PTHR43024">
    <property type="entry name" value="UDP-N-ACETYLMURAMOYL-TRIPEPTIDE--D-ALANYL-D-ALANINE LIGASE"/>
    <property type="match status" value="1"/>
</dbReference>
<evidence type="ECO:0000256" key="3">
    <source>
        <dbReference type="ARBA" id="ARBA00022840"/>
    </source>
</evidence>
<dbReference type="Pfam" id="PF02875">
    <property type="entry name" value="Mur_ligase_C"/>
    <property type="match status" value="1"/>
</dbReference>
<feature type="domain" description="Mur ligase C-terminal" evidence="4">
    <location>
        <begin position="312"/>
        <end position="434"/>
    </location>
</feature>
<dbReference type="Pfam" id="PF08245">
    <property type="entry name" value="Mur_ligase_M"/>
    <property type="match status" value="1"/>
</dbReference>
<protein>
    <submittedName>
        <fullName evidence="6">UDP-N-acetylmuramoyl-tripeptide--D-alanyl-D-alanine ligase</fullName>
    </submittedName>
</protein>
<accession>A0A9D1H599</accession>
<dbReference type="GO" id="GO:0016881">
    <property type="term" value="F:acid-amino acid ligase activity"/>
    <property type="evidence" value="ECO:0007669"/>
    <property type="project" value="InterPro"/>
</dbReference>
<reference evidence="6" key="1">
    <citation type="submission" date="2020-10" db="EMBL/GenBank/DDBJ databases">
        <authorList>
            <person name="Gilroy R."/>
        </authorList>
    </citation>
    <scope>NUCLEOTIDE SEQUENCE</scope>
    <source>
        <strain evidence="6">ChiBcec7-5410</strain>
    </source>
</reference>
<evidence type="ECO:0000313" key="7">
    <source>
        <dbReference type="Proteomes" id="UP000824160"/>
    </source>
</evidence>
<evidence type="ECO:0000256" key="2">
    <source>
        <dbReference type="ARBA" id="ARBA00022741"/>
    </source>
</evidence>
<evidence type="ECO:0000313" key="6">
    <source>
        <dbReference type="EMBL" id="HIT93975.1"/>
    </source>
</evidence>
<gene>
    <name evidence="6" type="ORF">IAC43_02195</name>
</gene>
<dbReference type="Gene3D" id="3.90.190.20">
    <property type="entry name" value="Mur ligase, C-terminal domain"/>
    <property type="match status" value="1"/>
</dbReference>
<dbReference type="GO" id="GO:0005524">
    <property type="term" value="F:ATP binding"/>
    <property type="evidence" value="ECO:0007669"/>
    <property type="project" value="UniProtKB-KW"/>
</dbReference>
<dbReference type="AlphaFoldDB" id="A0A9D1H599"/>
<proteinExistence type="predicted"/>
<comment type="caution">
    <text evidence="6">The sequence shown here is derived from an EMBL/GenBank/DDBJ whole genome shotgun (WGS) entry which is preliminary data.</text>
</comment>
<evidence type="ECO:0000259" key="5">
    <source>
        <dbReference type="Pfam" id="PF08245"/>
    </source>
</evidence>